<evidence type="ECO:0000313" key="2">
    <source>
        <dbReference type="Proteomes" id="UP001177021"/>
    </source>
</evidence>
<evidence type="ECO:0000313" key="1">
    <source>
        <dbReference type="EMBL" id="CAJ2666651.1"/>
    </source>
</evidence>
<name>A0ACB0LBL3_TRIPR</name>
<proteinExistence type="predicted"/>
<dbReference type="EMBL" id="CASHSV030000513">
    <property type="protein sequence ID" value="CAJ2666651.1"/>
    <property type="molecule type" value="Genomic_DNA"/>
</dbReference>
<keyword evidence="2" id="KW-1185">Reference proteome</keyword>
<protein>
    <submittedName>
        <fullName evidence="1">Uncharacterized protein</fullName>
    </submittedName>
</protein>
<organism evidence="1 2">
    <name type="scientific">Trifolium pratense</name>
    <name type="common">Red clover</name>
    <dbReference type="NCBI Taxonomy" id="57577"/>
    <lineage>
        <taxon>Eukaryota</taxon>
        <taxon>Viridiplantae</taxon>
        <taxon>Streptophyta</taxon>
        <taxon>Embryophyta</taxon>
        <taxon>Tracheophyta</taxon>
        <taxon>Spermatophyta</taxon>
        <taxon>Magnoliopsida</taxon>
        <taxon>eudicotyledons</taxon>
        <taxon>Gunneridae</taxon>
        <taxon>Pentapetalae</taxon>
        <taxon>rosids</taxon>
        <taxon>fabids</taxon>
        <taxon>Fabales</taxon>
        <taxon>Fabaceae</taxon>
        <taxon>Papilionoideae</taxon>
        <taxon>50 kb inversion clade</taxon>
        <taxon>NPAAA clade</taxon>
        <taxon>Hologalegina</taxon>
        <taxon>IRL clade</taxon>
        <taxon>Trifolieae</taxon>
        <taxon>Trifolium</taxon>
    </lineage>
</organism>
<dbReference type="Proteomes" id="UP001177021">
    <property type="component" value="Unassembled WGS sequence"/>
</dbReference>
<accession>A0ACB0LBL3</accession>
<reference evidence="1" key="1">
    <citation type="submission" date="2023-10" db="EMBL/GenBank/DDBJ databases">
        <authorList>
            <person name="Rodriguez Cubillos JULIANA M."/>
            <person name="De Vega J."/>
        </authorList>
    </citation>
    <scope>NUCLEOTIDE SEQUENCE</scope>
</reference>
<sequence>MVTMNEEAMENPITCSSCEEKQLRAENARLKKKLARVCALDAMKELIKLAEPDSILWIKSPDNEKEVFNHDEYERRRSSFNSPKPNGFVTEATRETVLLCTNTAALIETFLDADRWAEMFPSMIVGAETLDVLSNGIDGTRNGSMQLVFFRSSLYWFVLLDFVIFGWKLEMIRNLIMLFQMQAEIQLPTPLVPVREYKFIRFCKQHADGKWAVVDFSFDFGRNCPNGDPNMSCKKLPSGCILQDMPNGFCKITWVDHSQYDESPVHQIYRPLVNSGMAFGAHRWLATLRRHCESHAILMSAVPSQDPEVICPSGKRTMSKLAQHMSDYFWSGICPSSASQWDILPINNLRNGDIRFMSRLIQDASGENCSIVLSASTSVWMPVSRKMVFDFLCDAQMRGEWDVLSNGEHEMVHIAKGEEIGNSISILANSGNKLYLQDSWTDSFGSMIVYSPISMESLSMLLNGGDPSFVPLFPSGFSILPDGHSSNNTIIETSSDGSGSSGGSDNDNNGCLLTFGLQLQILLDSHPTSKFAYESVESINELISCTIKKVKEALGVEY</sequence>
<gene>
    <name evidence="1" type="ORF">MILVUS5_LOCUS31420</name>
</gene>
<comment type="caution">
    <text evidence="1">The sequence shown here is derived from an EMBL/GenBank/DDBJ whole genome shotgun (WGS) entry which is preliminary data.</text>
</comment>